<name>A0A927MJM2_9BACL</name>
<evidence type="ECO:0000256" key="1">
    <source>
        <dbReference type="ARBA" id="ARBA00004613"/>
    </source>
</evidence>
<dbReference type="EMBL" id="JADBEL010000019">
    <property type="protein sequence ID" value="MBE1555934.1"/>
    <property type="molecule type" value="Genomic_DNA"/>
</dbReference>
<feature type="compositionally biased region" description="Basic and acidic residues" evidence="3">
    <location>
        <begin position="281"/>
        <end position="295"/>
    </location>
</feature>
<organism evidence="6 7">
    <name type="scientific">Sporosarcina limicola</name>
    <dbReference type="NCBI Taxonomy" id="34101"/>
    <lineage>
        <taxon>Bacteria</taxon>
        <taxon>Bacillati</taxon>
        <taxon>Bacillota</taxon>
        <taxon>Bacilli</taxon>
        <taxon>Bacillales</taxon>
        <taxon>Caryophanaceae</taxon>
        <taxon>Sporosarcina</taxon>
    </lineage>
</organism>
<keyword evidence="7" id="KW-1185">Reference proteome</keyword>
<dbReference type="Pfam" id="PF14449">
    <property type="entry name" value="PT-TG"/>
    <property type="match status" value="1"/>
</dbReference>
<keyword evidence="2" id="KW-0964">Secreted</keyword>
<reference evidence="6" key="1">
    <citation type="submission" date="2020-10" db="EMBL/GenBank/DDBJ databases">
        <title>Genomic Encyclopedia of Type Strains, Phase IV (KMG-IV): sequencing the most valuable type-strain genomes for metagenomic binning, comparative biology and taxonomic classification.</title>
        <authorList>
            <person name="Goeker M."/>
        </authorList>
    </citation>
    <scope>NUCLEOTIDE SEQUENCE</scope>
    <source>
        <strain evidence="6">DSM 13886</strain>
    </source>
</reference>
<dbReference type="InterPro" id="IPR027797">
    <property type="entry name" value="PT-TG_dom"/>
</dbReference>
<evidence type="ECO:0000313" key="7">
    <source>
        <dbReference type="Proteomes" id="UP000658225"/>
    </source>
</evidence>
<dbReference type="InterPro" id="IPR029114">
    <property type="entry name" value="Ntox24"/>
</dbReference>
<comment type="caution">
    <text evidence="6">The sequence shown here is derived from an EMBL/GenBank/DDBJ whole genome shotgun (WGS) entry which is preliminary data.</text>
</comment>
<feature type="domain" description="Bacterial toxin 24" evidence="5">
    <location>
        <begin position="245"/>
        <end position="318"/>
    </location>
</feature>
<dbReference type="RefSeq" id="WP_192599625.1">
    <property type="nucleotide sequence ID" value="NZ_JADBEL010000019.1"/>
</dbReference>
<evidence type="ECO:0000313" key="6">
    <source>
        <dbReference type="EMBL" id="MBE1555934.1"/>
    </source>
</evidence>
<dbReference type="AlphaFoldDB" id="A0A927MJM2"/>
<comment type="subcellular location">
    <subcellularLocation>
        <location evidence="1">Secreted</location>
    </subcellularLocation>
</comment>
<dbReference type="GO" id="GO:0005576">
    <property type="term" value="C:extracellular region"/>
    <property type="evidence" value="ECO:0007669"/>
    <property type="project" value="UniProtKB-SubCell"/>
</dbReference>
<feature type="region of interest" description="Disordered" evidence="3">
    <location>
        <begin position="196"/>
        <end position="335"/>
    </location>
</feature>
<evidence type="ECO:0000256" key="2">
    <source>
        <dbReference type="ARBA" id="ARBA00022525"/>
    </source>
</evidence>
<gene>
    <name evidence="6" type="ORF">H4683_003055</name>
</gene>
<feature type="compositionally biased region" description="Basic and acidic residues" evidence="3">
    <location>
        <begin position="209"/>
        <end position="234"/>
    </location>
</feature>
<evidence type="ECO:0008006" key="8">
    <source>
        <dbReference type="Google" id="ProtNLM"/>
    </source>
</evidence>
<evidence type="ECO:0000259" key="5">
    <source>
        <dbReference type="Pfam" id="PF15529"/>
    </source>
</evidence>
<feature type="compositionally biased region" description="Polar residues" evidence="3">
    <location>
        <begin position="267"/>
        <end position="277"/>
    </location>
</feature>
<feature type="compositionally biased region" description="Polar residues" evidence="3">
    <location>
        <begin position="305"/>
        <end position="318"/>
    </location>
</feature>
<evidence type="ECO:0000259" key="4">
    <source>
        <dbReference type="Pfam" id="PF14449"/>
    </source>
</evidence>
<sequence length="335" mass="35984">MKQATKKTVQSVKKVAKVAKKAVKKTVKKKKKQLAASQKKAKKKVKRAKKKAKKKIGKVFTKARTFKNNLSPKQQIKKLKKNMKKAVLAKKSKKKKKEKDGFFKQAGKVLKKAAKKTALAAKSLTGANLKETLSAVVDFIPVVGNAKAAVEVITGGDPITGRKLDDWERVAAGAAMVGGAVVKGAVRTGKVVSAVAGGGKAAKKSTKSKKSEEKPKVPEKVASDVVSRVEKVVDKAVGNSTSTSKKSRSAPADTGTPNSTKVDRDTNGNITKYTTYGSDGKIVKEVRIDGKDHGSIPRPNVEEPTFNTNPKTGEQFQNGYEVRPVDPDEIPNSRK</sequence>
<feature type="domain" description="Pre-toxin TG" evidence="4">
    <location>
        <begin position="130"/>
        <end position="197"/>
    </location>
</feature>
<protein>
    <recommendedName>
        <fullName evidence="8">Pre-toxin TG domain-containing protein</fullName>
    </recommendedName>
</protein>
<proteinExistence type="predicted"/>
<accession>A0A927MJM2</accession>
<evidence type="ECO:0000256" key="3">
    <source>
        <dbReference type="SAM" id="MobiDB-lite"/>
    </source>
</evidence>
<dbReference type="Proteomes" id="UP000658225">
    <property type="component" value="Unassembled WGS sequence"/>
</dbReference>
<feature type="region of interest" description="Disordered" evidence="3">
    <location>
        <begin position="21"/>
        <end position="56"/>
    </location>
</feature>
<dbReference type="Pfam" id="PF15529">
    <property type="entry name" value="Ntox24"/>
    <property type="match status" value="1"/>
</dbReference>